<evidence type="ECO:0000256" key="6">
    <source>
        <dbReference type="ARBA" id="ARBA00023295"/>
    </source>
</evidence>
<dbReference type="PROSITE" id="PS51763">
    <property type="entry name" value="CBM10"/>
    <property type="match status" value="1"/>
</dbReference>
<sequence>MKYNNILSLLLLTSYKFVNAYNDCAVGNCLVITVEDGISWGAEKNEWCIINPENCDKSNEDYNCFSFPNYKCCKDCQVVYEDEDGKWGYENDEWCGMKSSCFEPKPVEEKEKFCVNPIIKDMYTADPAPMVYGDTLYLYTTHDEDVLKNNFYTMENWYVFSTKDMVNWTNHGQILSLDDIEWADERAWAPQTVEKDGKFYFYFPAHKIDGGMAIGVAVADSPIGPFKEIGHPIVYEDDWNDFDPTVFIDDDGKAYLYFGNPELRYVVLNDDMISYDEEIGVVKVPMTEESFGKGGHDTGTSYAEGPYFYKRNGLYYMVYAAFREGSHTESLAYSTSEKPTGPWKYGGVIMTEGTAFTNHPGITDFNGKSYFFYHTDELPGGGDFHRSVCVTEFEYKEDGSIETIPMCPQEAKPVETKPTETEAAEAKPTETQAVESPVVEDKEKFCVNPIIKDMYTADPAPMVYGDTLYLYTTHDEDVLKNNFYTMENWYVFSTKDMVNWTNHGQILSLDDIEWADERAWAPQTVEKDGKFYFYFPAHKIDGGMAIGVAVADSPIGPFKEIGHPIVYEDDWNDFDPTVFIDDDGKAYLYFGNPELRYVVLNDDMISYDEEIGVVKVPMTAESFGKNGDRTTYGEGPYFYKRNGLYYMVFAAFREGAFTESLGYATSEKPTGPWKYGGVLMTEGTAFTNHPGIADFNGKSYFFYHTDELPGGGDFHRSVCVTEFEYKEDGSIETIPMCPQEAKPVETKPTETQAVEEKFCVNPIIKDMYTADPAPMVYGDTLYLYTTHDEDVLKNNFYTMENWYVFSTKDMVNWTNHGQILSLDDIEWADERAWAPQTVEKDGKFYFYFPAHKIDGGMAIGVAVADSPIGPFKEIGHPIVYEDDWNDFDPTVFIDDDGKAYLYFGNPELRYVVLNDDMISYDEEIGVVKVPMTEESFGKGSHDTGTSYAEGPYFYKRNGLYYMVYAAFREGSHTESLAYSTSEKPTGPWKYGGVLMTEGTAFTNHPGIADFNGKSYFFYHTDELPGGGDFHRSVCVTEFEYKEDGSIETIPMCPQETKPVETKPTETQAVESPVVENKDKFCVNPIIKDMYTADPAPMVYGDTLYLYTTHDEDVLKNNFYTMENWYVFSTKDMVNWTNHGQILSLDDIEWADERAWAPQTVEKDGKFYFYFPAHKIDGGMAIGVAVADSPIGPFKEIGHPIVYEDDWNDFDPTVFIDDDGKAYLYFGNPELRYVVLNDDMISYDEEIGVVKVPMTEESFGKGSHDTGTSYAEGPYFYKRNGLYYLVYAAFREGSQTESLAYATSEKPTGPWKYGGVLMTEGTAFTNHPGIADFNGKSYFFYHTDELPGGGDFHRSVCVTEFEYKDDGSIDTIPMCARE</sequence>
<dbReference type="SUPFAM" id="SSF75005">
    <property type="entry name" value="Arabinanase/levansucrase/invertase"/>
    <property type="match status" value="4"/>
</dbReference>
<feature type="compositionally biased region" description="Basic and acidic residues" evidence="7">
    <location>
        <begin position="412"/>
        <end position="428"/>
    </location>
</feature>
<keyword evidence="6" id="KW-0326">Glycosidase</keyword>
<protein>
    <submittedName>
        <fullName evidence="10">Arabinanase/levansucrase/invertase</fullName>
    </submittedName>
</protein>
<reference evidence="10 11" key="1">
    <citation type="submission" date="2016-08" db="EMBL/GenBank/DDBJ databases">
        <title>A Parts List for Fungal Cellulosomes Revealed by Comparative Genomics.</title>
        <authorList>
            <consortium name="DOE Joint Genome Institute"/>
            <person name="Haitjema C.H."/>
            <person name="Gilmore S.P."/>
            <person name="Henske J.K."/>
            <person name="Solomon K.V."/>
            <person name="De Groot R."/>
            <person name="Kuo A."/>
            <person name="Mondo S.J."/>
            <person name="Salamov A.A."/>
            <person name="Labutti K."/>
            <person name="Zhao Z."/>
            <person name="Chiniquy J."/>
            <person name="Barry K."/>
            <person name="Brewer H.M."/>
            <person name="Purvine S.O."/>
            <person name="Wright A.T."/>
            <person name="Boxma B."/>
            <person name="Van Alen T."/>
            <person name="Hackstein J.H."/>
            <person name="Baker S.E."/>
            <person name="Grigoriev I.V."/>
            <person name="O'Malley M.A."/>
        </authorList>
    </citation>
    <scope>NUCLEOTIDE SEQUENCE [LARGE SCALE GENOMIC DNA]</scope>
    <source>
        <strain evidence="10 11">G1</strain>
    </source>
</reference>
<dbReference type="EMBL" id="MCOG01000395">
    <property type="protein sequence ID" value="ORY10289.1"/>
    <property type="molecule type" value="Genomic_DNA"/>
</dbReference>
<comment type="similarity">
    <text evidence="1">Belongs to the glycosyl hydrolase 43 family.</text>
</comment>
<dbReference type="InterPro" id="IPR009034">
    <property type="entry name" value="Dockerin_dom_fun_sf"/>
</dbReference>
<evidence type="ECO:0000256" key="2">
    <source>
        <dbReference type="ARBA" id="ARBA00022729"/>
    </source>
</evidence>
<dbReference type="Proteomes" id="UP000193920">
    <property type="component" value="Unassembled WGS sequence"/>
</dbReference>
<gene>
    <name evidence="10" type="ORF">LY90DRAFT_392576</name>
</gene>
<feature type="chain" id="PRO_5012643764" evidence="8">
    <location>
        <begin position="21"/>
        <end position="1377"/>
    </location>
</feature>
<comment type="caution">
    <text evidence="10">The sequence shown here is derived from an EMBL/GenBank/DDBJ whole genome shotgun (WGS) entry which is preliminary data.</text>
</comment>
<dbReference type="GO" id="GO:0005975">
    <property type="term" value="P:carbohydrate metabolic process"/>
    <property type="evidence" value="ECO:0007669"/>
    <property type="project" value="InterPro"/>
</dbReference>
<keyword evidence="2 8" id="KW-0732">Signal</keyword>
<evidence type="ECO:0000256" key="5">
    <source>
        <dbReference type="ARBA" id="ARBA00023277"/>
    </source>
</evidence>
<keyword evidence="4" id="KW-0378">Hydrolase</keyword>
<dbReference type="PANTHER" id="PTHR43772">
    <property type="entry name" value="ENDO-1,4-BETA-XYLANASE"/>
    <property type="match status" value="1"/>
</dbReference>
<evidence type="ECO:0000259" key="9">
    <source>
        <dbReference type="PROSITE" id="PS51763"/>
    </source>
</evidence>
<keyword evidence="5" id="KW-0119">Carbohydrate metabolism</keyword>
<dbReference type="InterPro" id="IPR052176">
    <property type="entry name" value="Glycosyl_Hydrlase_43_Enz"/>
</dbReference>
<dbReference type="InterPro" id="IPR002883">
    <property type="entry name" value="CBM10/Dockerin_dom"/>
</dbReference>
<dbReference type="InterPro" id="IPR006710">
    <property type="entry name" value="Glyco_hydro_43"/>
</dbReference>
<evidence type="ECO:0000256" key="7">
    <source>
        <dbReference type="SAM" id="MobiDB-lite"/>
    </source>
</evidence>
<dbReference type="CDD" id="cd18618">
    <property type="entry name" value="GH43_Xsa43E-like"/>
    <property type="match status" value="4"/>
</dbReference>
<dbReference type="Pfam" id="PF04616">
    <property type="entry name" value="Glyco_hydro_43"/>
    <property type="match status" value="4"/>
</dbReference>
<organism evidence="10 11">
    <name type="scientific">Neocallimastix californiae</name>
    <dbReference type="NCBI Taxonomy" id="1754190"/>
    <lineage>
        <taxon>Eukaryota</taxon>
        <taxon>Fungi</taxon>
        <taxon>Fungi incertae sedis</taxon>
        <taxon>Chytridiomycota</taxon>
        <taxon>Chytridiomycota incertae sedis</taxon>
        <taxon>Neocallimastigomycetes</taxon>
        <taxon>Neocallimastigales</taxon>
        <taxon>Neocallimastigaceae</taxon>
        <taxon>Neocallimastix</taxon>
    </lineage>
</organism>
<dbReference type="STRING" id="1754190.A0A1Y1ZJB6"/>
<dbReference type="GO" id="GO:0004553">
    <property type="term" value="F:hydrolase activity, hydrolyzing O-glycosyl compounds"/>
    <property type="evidence" value="ECO:0007669"/>
    <property type="project" value="InterPro"/>
</dbReference>
<dbReference type="SMR" id="A0A1Y1ZJB6"/>
<keyword evidence="3" id="KW-0677">Repeat</keyword>
<dbReference type="InterPro" id="IPR023296">
    <property type="entry name" value="Glyco_hydro_beta-prop_sf"/>
</dbReference>
<feature type="region of interest" description="Disordered" evidence="7">
    <location>
        <begin position="412"/>
        <end position="436"/>
    </location>
</feature>
<evidence type="ECO:0000256" key="4">
    <source>
        <dbReference type="ARBA" id="ARBA00022801"/>
    </source>
</evidence>
<keyword evidence="11" id="KW-1185">Reference proteome</keyword>
<evidence type="ECO:0000256" key="3">
    <source>
        <dbReference type="ARBA" id="ARBA00022737"/>
    </source>
</evidence>
<feature type="domain" description="CBM10" evidence="9">
    <location>
        <begin position="63"/>
        <end position="98"/>
    </location>
</feature>
<feature type="signal peptide" evidence="8">
    <location>
        <begin position="1"/>
        <end position="20"/>
    </location>
</feature>
<evidence type="ECO:0000256" key="1">
    <source>
        <dbReference type="ARBA" id="ARBA00009865"/>
    </source>
</evidence>
<evidence type="ECO:0000256" key="8">
    <source>
        <dbReference type="SAM" id="SignalP"/>
    </source>
</evidence>
<accession>A0A1Y1ZJB6</accession>
<dbReference type="Gene3D" id="2.115.10.20">
    <property type="entry name" value="Glycosyl hydrolase domain, family 43"/>
    <property type="match status" value="4"/>
</dbReference>
<dbReference type="Pfam" id="PF02013">
    <property type="entry name" value="CBM_10"/>
    <property type="match status" value="1"/>
</dbReference>
<proteinExistence type="inferred from homology"/>
<name>A0A1Y1ZJB6_9FUNG</name>
<dbReference type="SUPFAM" id="SSF64571">
    <property type="entry name" value="Cellulose docking domain, dockering"/>
    <property type="match status" value="1"/>
</dbReference>
<dbReference type="OrthoDB" id="5211809at2759"/>
<dbReference type="PANTHER" id="PTHR43772:SF2">
    <property type="entry name" value="PUTATIVE (AFU_ORTHOLOGUE AFUA_2G04480)-RELATED"/>
    <property type="match status" value="1"/>
</dbReference>
<evidence type="ECO:0000313" key="10">
    <source>
        <dbReference type="EMBL" id="ORY10289.1"/>
    </source>
</evidence>
<evidence type="ECO:0000313" key="11">
    <source>
        <dbReference type="Proteomes" id="UP000193920"/>
    </source>
</evidence>
<dbReference type="Gene3D" id="3.90.1220.10">
    <property type="entry name" value="Cellulose docking domain, dockering"/>
    <property type="match status" value="1"/>
</dbReference>